<dbReference type="CDD" id="cd16913">
    <property type="entry name" value="YkuD_like"/>
    <property type="match status" value="1"/>
</dbReference>
<comment type="caution">
    <text evidence="9">The sequence shown here is derived from an EMBL/GenBank/DDBJ whole genome shotgun (WGS) entry which is preliminary data.</text>
</comment>
<accession>A0A840QNW3</accession>
<evidence type="ECO:0000259" key="8">
    <source>
        <dbReference type="PROSITE" id="PS52029"/>
    </source>
</evidence>
<dbReference type="Proteomes" id="UP000551878">
    <property type="component" value="Unassembled WGS sequence"/>
</dbReference>
<keyword evidence="10" id="KW-1185">Reference proteome</keyword>
<dbReference type="PANTHER" id="PTHR30582:SF4">
    <property type="entry name" value="L,D-TRANSPEPTIDASE YQJB-RELATED"/>
    <property type="match status" value="1"/>
</dbReference>
<dbReference type="EMBL" id="JACHHB010000004">
    <property type="protein sequence ID" value="MBB5173031.1"/>
    <property type="molecule type" value="Genomic_DNA"/>
</dbReference>
<feature type="active site" description="Proton donor/acceptor" evidence="6">
    <location>
        <position position="76"/>
    </location>
</feature>
<dbReference type="GO" id="GO:0016740">
    <property type="term" value="F:transferase activity"/>
    <property type="evidence" value="ECO:0007669"/>
    <property type="project" value="UniProtKB-KW"/>
</dbReference>
<proteinExistence type="predicted"/>
<feature type="region of interest" description="Disordered" evidence="7">
    <location>
        <begin position="39"/>
        <end position="58"/>
    </location>
</feature>
<evidence type="ECO:0000313" key="10">
    <source>
        <dbReference type="Proteomes" id="UP000551878"/>
    </source>
</evidence>
<dbReference type="UniPathway" id="UPA00219"/>
<evidence type="ECO:0000256" key="3">
    <source>
        <dbReference type="ARBA" id="ARBA00022960"/>
    </source>
</evidence>
<organism evidence="9 10">
    <name type="scientific">Texcoconibacillus texcoconensis</name>
    <dbReference type="NCBI Taxonomy" id="1095777"/>
    <lineage>
        <taxon>Bacteria</taxon>
        <taxon>Bacillati</taxon>
        <taxon>Bacillota</taxon>
        <taxon>Bacilli</taxon>
        <taxon>Bacillales</taxon>
        <taxon>Bacillaceae</taxon>
        <taxon>Texcoconibacillus</taxon>
    </lineage>
</organism>
<evidence type="ECO:0000256" key="1">
    <source>
        <dbReference type="ARBA" id="ARBA00004752"/>
    </source>
</evidence>
<keyword evidence="4 6" id="KW-0573">Peptidoglycan synthesis</keyword>
<gene>
    <name evidence="9" type="ORF">HNQ41_001194</name>
</gene>
<evidence type="ECO:0000313" key="9">
    <source>
        <dbReference type="EMBL" id="MBB5173031.1"/>
    </source>
</evidence>
<dbReference type="SUPFAM" id="SSF141523">
    <property type="entry name" value="L,D-transpeptidase catalytic domain-like"/>
    <property type="match status" value="1"/>
</dbReference>
<dbReference type="PROSITE" id="PS52029">
    <property type="entry name" value="LD_TPASE"/>
    <property type="match status" value="1"/>
</dbReference>
<dbReference type="InterPro" id="IPR005490">
    <property type="entry name" value="LD_TPept_cat_dom"/>
</dbReference>
<dbReference type="GO" id="GO:0018104">
    <property type="term" value="P:peptidoglycan-protein cross-linking"/>
    <property type="evidence" value="ECO:0007669"/>
    <property type="project" value="TreeGrafter"/>
</dbReference>
<dbReference type="InterPro" id="IPR038063">
    <property type="entry name" value="Transpep_catalytic_dom"/>
</dbReference>
<keyword evidence="2" id="KW-0808">Transferase</keyword>
<dbReference type="AlphaFoldDB" id="A0A840QNW3"/>
<keyword evidence="9" id="KW-0449">Lipoprotein</keyword>
<evidence type="ECO:0000256" key="5">
    <source>
        <dbReference type="ARBA" id="ARBA00023316"/>
    </source>
</evidence>
<dbReference type="GO" id="GO:0005576">
    <property type="term" value="C:extracellular region"/>
    <property type="evidence" value="ECO:0007669"/>
    <property type="project" value="TreeGrafter"/>
</dbReference>
<dbReference type="Gene3D" id="2.40.440.10">
    <property type="entry name" value="L,D-transpeptidase catalytic domain-like"/>
    <property type="match status" value="1"/>
</dbReference>
<feature type="active site" description="Nucleophile" evidence="6">
    <location>
        <position position="92"/>
    </location>
</feature>
<dbReference type="InterPro" id="IPR050979">
    <property type="entry name" value="LD-transpeptidase"/>
</dbReference>
<reference evidence="9 10" key="1">
    <citation type="submission" date="2020-08" db="EMBL/GenBank/DDBJ databases">
        <title>Genomic Encyclopedia of Type Strains, Phase IV (KMG-IV): sequencing the most valuable type-strain genomes for metagenomic binning, comparative biology and taxonomic classification.</title>
        <authorList>
            <person name="Goeker M."/>
        </authorList>
    </citation>
    <scope>NUCLEOTIDE SEQUENCE [LARGE SCALE GENOMIC DNA]</scope>
    <source>
        <strain evidence="9 10">DSM 24696</strain>
    </source>
</reference>
<evidence type="ECO:0000256" key="4">
    <source>
        <dbReference type="ARBA" id="ARBA00022984"/>
    </source>
</evidence>
<dbReference type="PANTHER" id="PTHR30582">
    <property type="entry name" value="L,D-TRANSPEPTIDASE"/>
    <property type="match status" value="1"/>
</dbReference>
<dbReference type="GO" id="GO:0071555">
    <property type="term" value="P:cell wall organization"/>
    <property type="evidence" value="ECO:0007669"/>
    <property type="project" value="UniProtKB-UniRule"/>
</dbReference>
<protein>
    <submittedName>
        <fullName evidence="9">Lipoprotein-anchoring transpeptidase ErfK/SrfK</fullName>
    </submittedName>
</protein>
<keyword evidence="3 6" id="KW-0133">Cell shape</keyword>
<comment type="pathway">
    <text evidence="1 6">Cell wall biogenesis; peptidoglycan biosynthesis.</text>
</comment>
<sequence>MELAVVDEGEIQAIYPVSIGTRFTPTPEGQHTVTVKAVEPYDRKRDIPGGDEDNPLGTRWIGFDAEGTDGRIYGLHGTNDPDSIGDAVTGGCVRLDNESVEDVFSVIPIGTKILIKSDGESFQNTAIKKGAIAP</sequence>
<evidence type="ECO:0000256" key="6">
    <source>
        <dbReference type="PROSITE-ProRule" id="PRU01373"/>
    </source>
</evidence>
<dbReference type="Pfam" id="PF03734">
    <property type="entry name" value="YkuD"/>
    <property type="match status" value="1"/>
</dbReference>
<feature type="domain" description="L,D-TPase catalytic" evidence="8">
    <location>
        <begin position="1"/>
        <end position="116"/>
    </location>
</feature>
<evidence type="ECO:0000256" key="7">
    <source>
        <dbReference type="SAM" id="MobiDB-lite"/>
    </source>
</evidence>
<feature type="compositionally biased region" description="Basic and acidic residues" evidence="7">
    <location>
        <begin position="39"/>
        <end position="48"/>
    </location>
</feature>
<evidence type="ECO:0000256" key="2">
    <source>
        <dbReference type="ARBA" id="ARBA00022679"/>
    </source>
</evidence>
<keyword evidence="5 6" id="KW-0961">Cell wall biogenesis/degradation</keyword>
<dbReference type="GO" id="GO:0008360">
    <property type="term" value="P:regulation of cell shape"/>
    <property type="evidence" value="ECO:0007669"/>
    <property type="project" value="UniProtKB-UniRule"/>
</dbReference>
<name>A0A840QNW3_9BACI</name>
<dbReference type="GO" id="GO:0071972">
    <property type="term" value="F:peptidoglycan L,D-transpeptidase activity"/>
    <property type="evidence" value="ECO:0007669"/>
    <property type="project" value="TreeGrafter"/>
</dbReference>